<dbReference type="SUPFAM" id="SSF46785">
    <property type="entry name" value="Winged helix' DNA-binding domain"/>
    <property type="match status" value="1"/>
</dbReference>
<evidence type="ECO:0000256" key="3">
    <source>
        <dbReference type="ARBA" id="ARBA00022741"/>
    </source>
</evidence>
<dbReference type="GO" id="GO:0009378">
    <property type="term" value="F:four-way junction helicase activity"/>
    <property type="evidence" value="ECO:0007669"/>
    <property type="project" value="TreeGrafter"/>
</dbReference>
<dbReference type="InterPro" id="IPR036390">
    <property type="entry name" value="WH_DNA-bd_sf"/>
</dbReference>
<feature type="domain" description="Helicase C-terminal" evidence="14">
    <location>
        <begin position="617"/>
        <end position="769"/>
    </location>
</feature>
<dbReference type="Pfam" id="PF00270">
    <property type="entry name" value="DEAD"/>
    <property type="match status" value="1"/>
</dbReference>
<dbReference type="SMART" id="SM00487">
    <property type="entry name" value="DEXDc"/>
    <property type="match status" value="1"/>
</dbReference>
<feature type="compositionally biased region" description="Basic and acidic residues" evidence="12">
    <location>
        <begin position="118"/>
        <end position="134"/>
    </location>
</feature>
<proteinExistence type="inferred from homology"/>
<dbReference type="GO" id="GO:0005694">
    <property type="term" value="C:chromosome"/>
    <property type="evidence" value="ECO:0007669"/>
    <property type="project" value="TreeGrafter"/>
</dbReference>
<dbReference type="FunFam" id="3.40.50.300:FF:000340">
    <property type="entry name" value="Bloom syndrome, RecQ helicase"/>
    <property type="match status" value="1"/>
</dbReference>
<dbReference type="InterPro" id="IPR027417">
    <property type="entry name" value="P-loop_NTPase"/>
</dbReference>
<dbReference type="CDD" id="cd18794">
    <property type="entry name" value="SF2_C_RecQ"/>
    <property type="match status" value="1"/>
</dbReference>
<reference evidence="15 16" key="1">
    <citation type="journal article" date="2014" name="BMC Genomics">
        <title>Genome and secretome analysis of the hemibiotrophic fungal pathogen, Moniliophthora roreri, which causes frosty pod rot disease of cacao: mechanisms of the biotrophic and necrotrophic phases.</title>
        <authorList>
            <person name="Meinhardt L.W."/>
            <person name="Costa G.G.L."/>
            <person name="Thomazella D.P.T."/>
            <person name="Teixeira P.J.P.L."/>
            <person name="Carazzolle M.F."/>
            <person name="Schuster S.C."/>
            <person name="Carlson J.E."/>
            <person name="Guiltinan M.J."/>
            <person name="Mieczkowski P."/>
            <person name="Farmer A."/>
            <person name="Ramaraj T."/>
            <person name="Crozier J."/>
            <person name="Davis R.E."/>
            <person name="Shao J."/>
            <person name="Melnick R.L."/>
            <person name="Pereira G.A.G."/>
            <person name="Bailey B.A."/>
        </authorList>
    </citation>
    <scope>NUCLEOTIDE SEQUENCE [LARGE SCALE GENOMIC DNA]</scope>
    <source>
        <strain evidence="15 16">MCA 2997</strain>
    </source>
</reference>
<dbReference type="GO" id="GO:0006260">
    <property type="term" value="P:DNA replication"/>
    <property type="evidence" value="ECO:0007669"/>
    <property type="project" value="InterPro"/>
</dbReference>
<protein>
    <recommendedName>
        <fullName evidence="11">ATP-dependent DNA helicase</fullName>
        <ecNumber evidence="11">5.6.2.4</ecNumber>
    </recommendedName>
</protein>
<dbReference type="SMART" id="SM00490">
    <property type="entry name" value="HELICc"/>
    <property type="match status" value="1"/>
</dbReference>
<comment type="catalytic activity">
    <reaction evidence="11">
        <text>ATP + H2O = ADP + phosphate + H(+)</text>
        <dbReference type="Rhea" id="RHEA:13065"/>
        <dbReference type="ChEBI" id="CHEBI:15377"/>
        <dbReference type="ChEBI" id="CHEBI:15378"/>
        <dbReference type="ChEBI" id="CHEBI:30616"/>
        <dbReference type="ChEBI" id="CHEBI:43474"/>
        <dbReference type="ChEBI" id="CHEBI:456216"/>
    </reaction>
</comment>
<keyword evidence="3 11" id="KW-0547">Nucleotide-binding</keyword>
<evidence type="ECO:0000256" key="6">
    <source>
        <dbReference type="ARBA" id="ARBA00022840"/>
    </source>
</evidence>
<dbReference type="Gene3D" id="1.10.10.10">
    <property type="entry name" value="Winged helix-like DNA-binding domain superfamily/Winged helix DNA-binding domain"/>
    <property type="match status" value="1"/>
</dbReference>
<dbReference type="Pfam" id="PF00271">
    <property type="entry name" value="Helicase_C"/>
    <property type="match status" value="1"/>
</dbReference>
<dbReference type="GO" id="GO:0043138">
    <property type="term" value="F:3'-5' DNA helicase activity"/>
    <property type="evidence" value="ECO:0007669"/>
    <property type="project" value="UniProtKB-EC"/>
</dbReference>
<dbReference type="InterPro" id="IPR014001">
    <property type="entry name" value="Helicase_ATP-bd"/>
</dbReference>
<dbReference type="PROSITE" id="PS00690">
    <property type="entry name" value="DEAH_ATP_HELICASE"/>
    <property type="match status" value="1"/>
</dbReference>
<dbReference type="GO" id="GO:0005524">
    <property type="term" value="F:ATP binding"/>
    <property type="evidence" value="ECO:0007669"/>
    <property type="project" value="UniProtKB-KW"/>
</dbReference>
<dbReference type="Proteomes" id="UP000017559">
    <property type="component" value="Unassembled WGS sequence"/>
</dbReference>
<dbReference type="PANTHER" id="PTHR13710">
    <property type="entry name" value="DNA HELICASE RECQ FAMILY MEMBER"/>
    <property type="match status" value="1"/>
</dbReference>
<feature type="compositionally biased region" description="Low complexity" evidence="12">
    <location>
        <begin position="40"/>
        <end position="66"/>
    </location>
</feature>
<dbReference type="InterPro" id="IPR002464">
    <property type="entry name" value="DNA/RNA_helicase_DEAH_CS"/>
</dbReference>
<dbReference type="PROSITE" id="PS51192">
    <property type="entry name" value="HELICASE_ATP_BIND_1"/>
    <property type="match status" value="1"/>
</dbReference>
<comment type="similarity">
    <text evidence="2 11">Belongs to the helicase family. RecQ subfamily.</text>
</comment>
<keyword evidence="7" id="KW-0238">DNA-binding</keyword>
<dbReference type="STRING" id="1381753.V2YAR4"/>
<organism evidence="15 16">
    <name type="scientific">Moniliophthora roreri (strain MCA 2997)</name>
    <name type="common">Cocoa frosty pod rot fungus</name>
    <name type="synonym">Crinipellis roreri</name>
    <dbReference type="NCBI Taxonomy" id="1381753"/>
    <lineage>
        <taxon>Eukaryota</taxon>
        <taxon>Fungi</taxon>
        <taxon>Dikarya</taxon>
        <taxon>Basidiomycota</taxon>
        <taxon>Agaricomycotina</taxon>
        <taxon>Agaricomycetes</taxon>
        <taxon>Agaricomycetidae</taxon>
        <taxon>Agaricales</taxon>
        <taxon>Marasmiineae</taxon>
        <taxon>Marasmiaceae</taxon>
        <taxon>Moniliophthora</taxon>
    </lineage>
</organism>
<dbReference type="CDD" id="cd17920">
    <property type="entry name" value="DEXHc_RecQ"/>
    <property type="match status" value="1"/>
</dbReference>
<sequence>MSGITPRNNLDALLSRTKSNNASPSISAPISSKKGPKFKPSTAASSSLSSIVSSSSTRRVSGSLPSFSTPGFGQSKPSASVTPVSTPRLTDDTSSDSPCPGPSRKRTSDASCLPDLQDTLKKSRIDSSNDKENQSVRTTHSNVAKDKHKASPVISSFAPGKSPAKKKDKGKAKAQPEGDIDDKPWMRMELPDEDVNPFTKLKADFARYNSEPSSESRDNDDLDEFSSDHLKGILGFNEDLKSSYEALGACDGPNVDIVTVEGIINILNERIAAIRNALKSRSPPQGSSEAVITSPYFFPNSTTSISSDTLMSSMDHIQTSSDAPMDVIDIDDEIEVEPAREPTSDDQYWGGFDDIDFEAEDMDALDQSIAEPSPPKPLPPDSALSHLQHANDPLYPEIMKTLREVFKLQTFRRNQLEAILATMAGKDVFVLMPTGGGKSLCYQLPAVCNGGKSNGITVVISPLKSLMSNQVAALEEKGIDVVVWNSESTDVGAILKRLRGRQKPSLLYVSPEKLKESGSLRGILADWHHAGEVARFVIDEAHCISTWGQDFREAYQGLGRLRIEYPSVPIMALTATANKLMVDDITKQLKLKDWAFFTQSFNRPNLKYMIYDKKGKVVDDIYAFITKYHANQTGVVYCIGRDKCEKVAEQFRKKGLTARHYHAVMDPAEKEEALKEWQTNKVRIIVATIAFGMGIDKPDVRFVIHHDLPKSLDGYYQETGRAGRDGKPANCVLYYSYRDFRTIVRMINGPNNNQPLPPESIKRQEAQARNVVEYVLNKSDCRRVQLLQFFDERFDHRDCQRHCDNCMQDGETVEQDLTNEAQDVLKLMQELSQQKVTIDHCRAVFKGANTEAIRTKGHNSLSLYGAGKHLPNDLLEQLFKRLLFLEAIEEVSVMGNAGFHTYYLQIGRHSVDVLNGSMDVILRYRPPKALKVPPIIKAGSSSKGSAPRKPKALNKKY</sequence>
<dbReference type="GO" id="GO:0016887">
    <property type="term" value="F:ATP hydrolysis activity"/>
    <property type="evidence" value="ECO:0007669"/>
    <property type="project" value="RHEA"/>
</dbReference>
<evidence type="ECO:0000259" key="13">
    <source>
        <dbReference type="PROSITE" id="PS51192"/>
    </source>
</evidence>
<dbReference type="EMBL" id="AWSO01000619">
    <property type="protein sequence ID" value="ESK88784.1"/>
    <property type="molecule type" value="Genomic_DNA"/>
</dbReference>
<comment type="catalytic activity">
    <reaction evidence="10 11">
        <text>Couples ATP hydrolysis with the unwinding of duplex DNA by translocating in the 3'-5' direction.</text>
        <dbReference type="EC" id="5.6.2.4"/>
    </reaction>
</comment>
<accession>V2YAR4</accession>
<dbReference type="EC" id="5.6.2.4" evidence="11"/>
<dbReference type="GO" id="GO:0005737">
    <property type="term" value="C:cytoplasm"/>
    <property type="evidence" value="ECO:0007669"/>
    <property type="project" value="TreeGrafter"/>
</dbReference>
<keyword evidence="6 11" id="KW-0067">ATP-binding</keyword>
<dbReference type="HOGENOM" id="CLU_001103_22_3_1"/>
<comment type="subcellular location">
    <subcellularLocation>
        <location evidence="1 11">Nucleus</location>
    </subcellularLocation>
</comment>
<feature type="domain" description="Helicase ATP-binding" evidence="13">
    <location>
        <begin position="419"/>
        <end position="595"/>
    </location>
</feature>
<evidence type="ECO:0000256" key="8">
    <source>
        <dbReference type="ARBA" id="ARBA00023235"/>
    </source>
</evidence>
<dbReference type="KEGG" id="mrr:Moror_17118"/>
<evidence type="ECO:0000259" key="14">
    <source>
        <dbReference type="PROSITE" id="PS51194"/>
    </source>
</evidence>
<dbReference type="InterPro" id="IPR032284">
    <property type="entry name" value="RecQ_Zn-bd"/>
</dbReference>
<evidence type="ECO:0000313" key="16">
    <source>
        <dbReference type="Proteomes" id="UP000017559"/>
    </source>
</evidence>
<evidence type="ECO:0000313" key="15">
    <source>
        <dbReference type="EMBL" id="ESK88784.1"/>
    </source>
</evidence>
<evidence type="ECO:0000256" key="2">
    <source>
        <dbReference type="ARBA" id="ARBA00005446"/>
    </source>
</evidence>
<evidence type="ECO:0000256" key="5">
    <source>
        <dbReference type="ARBA" id="ARBA00022806"/>
    </source>
</evidence>
<keyword evidence="16" id="KW-1185">Reference proteome</keyword>
<evidence type="ECO:0000256" key="4">
    <source>
        <dbReference type="ARBA" id="ARBA00022801"/>
    </source>
</evidence>
<dbReference type="GO" id="GO:0005634">
    <property type="term" value="C:nucleus"/>
    <property type="evidence" value="ECO:0007669"/>
    <property type="project" value="UniProtKB-SubCell"/>
</dbReference>
<dbReference type="InterPro" id="IPR001650">
    <property type="entry name" value="Helicase_C-like"/>
</dbReference>
<feature type="compositionally biased region" description="Basic residues" evidence="12">
    <location>
        <begin position="946"/>
        <end position="957"/>
    </location>
</feature>
<comment type="caution">
    <text evidence="15">The sequence shown here is derived from an EMBL/GenBank/DDBJ whole genome shotgun (WGS) entry which is preliminary data.</text>
</comment>
<keyword evidence="8" id="KW-0413">Isomerase</keyword>
<dbReference type="GO" id="GO:0003677">
    <property type="term" value="F:DNA binding"/>
    <property type="evidence" value="ECO:0007669"/>
    <property type="project" value="UniProtKB-KW"/>
</dbReference>
<feature type="compositionally biased region" description="Low complexity" evidence="12">
    <location>
        <begin position="18"/>
        <end position="33"/>
    </location>
</feature>
<dbReference type="InterPro" id="IPR004589">
    <property type="entry name" value="DNA_helicase_ATP-dep_RecQ"/>
</dbReference>
<feature type="region of interest" description="Disordered" evidence="12">
    <location>
        <begin position="1"/>
        <end position="185"/>
    </location>
</feature>
<dbReference type="InterPro" id="IPR036388">
    <property type="entry name" value="WH-like_DNA-bd_sf"/>
</dbReference>
<dbReference type="NCBIfam" id="TIGR00614">
    <property type="entry name" value="recQ_fam"/>
    <property type="match status" value="1"/>
</dbReference>
<keyword evidence="5 11" id="KW-0347">Helicase</keyword>
<dbReference type="PANTHER" id="PTHR13710:SF153">
    <property type="entry name" value="RECQ-LIKE DNA HELICASE BLM"/>
    <property type="match status" value="1"/>
</dbReference>
<keyword evidence="9 11" id="KW-0539">Nucleus</keyword>
<evidence type="ECO:0000256" key="10">
    <source>
        <dbReference type="ARBA" id="ARBA00034617"/>
    </source>
</evidence>
<keyword evidence="4 11" id="KW-0378">Hydrolase</keyword>
<dbReference type="OrthoDB" id="10261556at2759"/>
<feature type="region of interest" description="Disordered" evidence="12">
    <location>
        <begin position="935"/>
        <end position="957"/>
    </location>
</feature>
<dbReference type="SMART" id="SM00956">
    <property type="entry name" value="RQC"/>
    <property type="match status" value="1"/>
</dbReference>
<evidence type="ECO:0000256" key="1">
    <source>
        <dbReference type="ARBA" id="ARBA00004123"/>
    </source>
</evidence>
<evidence type="ECO:0000256" key="12">
    <source>
        <dbReference type="SAM" id="MobiDB-lite"/>
    </source>
</evidence>
<dbReference type="AlphaFoldDB" id="V2YAR4"/>
<dbReference type="InterPro" id="IPR011545">
    <property type="entry name" value="DEAD/DEAH_box_helicase_dom"/>
</dbReference>
<dbReference type="Pfam" id="PF16124">
    <property type="entry name" value="RecQ_Zn_bind"/>
    <property type="match status" value="1"/>
</dbReference>
<dbReference type="FunFam" id="3.40.50.300:FF:001389">
    <property type="entry name" value="ATP-dependent DNA helicase RecQ"/>
    <property type="match status" value="1"/>
</dbReference>
<dbReference type="InterPro" id="IPR018982">
    <property type="entry name" value="RQC_domain"/>
</dbReference>
<dbReference type="PROSITE" id="PS51194">
    <property type="entry name" value="HELICASE_CTER"/>
    <property type="match status" value="1"/>
</dbReference>
<name>V2YAR4_MONRO</name>
<dbReference type="Pfam" id="PF09382">
    <property type="entry name" value="RQC"/>
    <property type="match status" value="1"/>
</dbReference>
<feature type="compositionally biased region" description="Basic residues" evidence="12">
    <location>
        <begin position="163"/>
        <end position="172"/>
    </location>
</feature>
<dbReference type="Gene3D" id="3.40.50.300">
    <property type="entry name" value="P-loop containing nucleotide triphosphate hydrolases"/>
    <property type="match status" value="2"/>
</dbReference>
<feature type="compositionally biased region" description="Polar residues" evidence="12">
    <location>
        <begin position="67"/>
        <end position="88"/>
    </location>
</feature>
<gene>
    <name evidence="15" type="ORF">Moror_17118</name>
</gene>
<evidence type="ECO:0000256" key="7">
    <source>
        <dbReference type="ARBA" id="ARBA00023125"/>
    </source>
</evidence>
<dbReference type="SUPFAM" id="SSF52540">
    <property type="entry name" value="P-loop containing nucleoside triphosphate hydrolases"/>
    <property type="match status" value="2"/>
</dbReference>
<evidence type="ECO:0000256" key="9">
    <source>
        <dbReference type="ARBA" id="ARBA00023242"/>
    </source>
</evidence>
<dbReference type="GO" id="GO:0000724">
    <property type="term" value="P:double-strand break repair via homologous recombination"/>
    <property type="evidence" value="ECO:0007669"/>
    <property type="project" value="TreeGrafter"/>
</dbReference>
<evidence type="ECO:0000256" key="11">
    <source>
        <dbReference type="RuleBase" id="RU364117"/>
    </source>
</evidence>